<feature type="domain" description="Aminotransferase class I/classII large" evidence="9">
    <location>
        <begin position="183"/>
        <end position="519"/>
    </location>
</feature>
<dbReference type="InterPro" id="IPR015421">
    <property type="entry name" value="PyrdxlP-dep_Trfase_major"/>
</dbReference>
<evidence type="ECO:0000256" key="5">
    <source>
        <dbReference type="ARBA" id="ARBA00022898"/>
    </source>
</evidence>
<keyword evidence="4" id="KW-0808">Transferase</keyword>
<accession>A0A2V0PNX6</accession>
<evidence type="ECO:0000256" key="4">
    <source>
        <dbReference type="ARBA" id="ARBA00022679"/>
    </source>
</evidence>
<comment type="pathway">
    <text evidence="6">Photosynthesis; C4 acid pathway.</text>
</comment>
<comment type="similarity">
    <text evidence="7">Belongs to the class-I pyridoxal-phosphate-dependent aminotransferase family. Alanine aminotransferase subfamily.</text>
</comment>
<dbReference type="UniPathway" id="UPA00322"/>
<dbReference type="GO" id="GO:0004021">
    <property type="term" value="F:L-alanine:2-oxoglutarate aminotransferase activity"/>
    <property type="evidence" value="ECO:0007669"/>
    <property type="project" value="TreeGrafter"/>
</dbReference>
<dbReference type="Pfam" id="PF00155">
    <property type="entry name" value="Aminotran_1_2"/>
    <property type="match status" value="1"/>
</dbReference>
<dbReference type="GO" id="GO:0042853">
    <property type="term" value="P:L-alanine catabolic process"/>
    <property type="evidence" value="ECO:0007669"/>
    <property type="project" value="UniProtKB-UniPathway"/>
</dbReference>
<dbReference type="Gene3D" id="3.90.1150.10">
    <property type="entry name" value="Aspartate Aminotransferase, domain 1"/>
    <property type="match status" value="1"/>
</dbReference>
<dbReference type="GO" id="GO:0047958">
    <property type="term" value="F:glycine:2-oxoglutarate aminotransferase activity"/>
    <property type="evidence" value="ECO:0007669"/>
    <property type="project" value="TreeGrafter"/>
</dbReference>
<dbReference type="OrthoDB" id="1732682at2759"/>
<protein>
    <recommendedName>
        <fullName evidence="9">Aminotransferase class I/classII large domain-containing protein</fullName>
    </recommendedName>
</protein>
<evidence type="ECO:0000313" key="11">
    <source>
        <dbReference type="Proteomes" id="UP000247498"/>
    </source>
</evidence>
<dbReference type="FunFam" id="3.40.640.10:FF:000236">
    <property type="entry name" value="Alanine aminotransferase 2"/>
    <property type="match status" value="1"/>
</dbReference>
<keyword evidence="5" id="KW-0663">Pyridoxal phosphate</keyword>
<gene>
    <name evidence="10" type="ORF">Rsub_11469</name>
</gene>
<reference evidence="10 11" key="1">
    <citation type="journal article" date="2018" name="Sci. Rep.">
        <title>Raphidocelis subcapitata (=Pseudokirchneriella subcapitata) provides an insight into genome evolution and environmental adaptations in the Sphaeropleales.</title>
        <authorList>
            <person name="Suzuki S."/>
            <person name="Yamaguchi H."/>
            <person name="Nakajima N."/>
            <person name="Kawachi M."/>
        </authorList>
    </citation>
    <scope>NUCLEOTIDE SEQUENCE [LARGE SCALE GENOMIC DNA]</scope>
    <source>
        <strain evidence="10 11">NIES-35</strain>
    </source>
</reference>
<keyword evidence="11" id="KW-1185">Reference proteome</keyword>
<evidence type="ECO:0000256" key="6">
    <source>
        <dbReference type="ARBA" id="ARBA00025709"/>
    </source>
</evidence>
<proteinExistence type="inferred from homology"/>
<dbReference type="GO" id="GO:0030170">
    <property type="term" value="F:pyridoxal phosphate binding"/>
    <property type="evidence" value="ECO:0007669"/>
    <property type="project" value="InterPro"/>
</dbReference>
<comment type="cofactor">
    <cofactor evidence="1">
        <name>pyridoxal 5'-phosphate</name>
        <dbReference type="ChEBI" id="CHEBI:597326"/>
    </cofactor>
</comment>
<feature type="region of interest" description="Disordered" evidence="8">
    <location>
        <begin position="1"/>
        <end position="109"/>
    </location>
</feature>
<dbReference type="PANTHER" id="PTHR11751:SF373">
    <property type="entry name" value="GLUTAMATE--GLYOXYLATE AMINOTRANSFERASE 2"/>
    <property type="match status" value="1"/>
</dbReference>
<dbReference type="InterPro" id="IPR015424">
    <property type="entry name" value="PyrdxlP-dep_Trfase"/>
</dbReference>
<feature type="compositionally biased region" description="Acidic residues" evidence="8">
    <location>
        <begin position="96"/>
        <end position="106"/>
    </location>
</feature>
<dbReference type="GO" id="GO:0009853">
    <property type="term" value="P:photorespiration"/>
    <property type="evidence" value="ECO:0007669"/>
    <property type="project" value="TreeGrafter"/>
</dbReference>
<dbReference type="Gene3D" id="3.40.640.10">
    <property type="entry name" value="Type I PLP-dependent aspartate aminotransferase-like (Major domain)"/>
    <property type="match status" value="1"/>
</dbReference>
<name>A0A2V0PNX6_9CHLO</name>
<sequence length="537" mass="56086">MIESALRERMPGRAAGHAHGADDAAAPSDQAAPAPISPRVPFAPPKRPAAAAPAAAAAAPAAPAEPTAPAEPAARLLAPATAQQGAARRQDLAPAGDEEAAGEEEEAARPARYRALAPDMINPNILKTQVVGNPHALGARPKTFTREVLALCAAPWLIDDDPSAHFAPDARARAARLLGSFPGGVGAYSDSRGSAVVRGEVAGFVGARDGHAADPEAVFLTDGASPGVRMLLSALIRSPSDAILVPVPQYPLYSAAIQLLDGAMVPYPLDESHDWGLSTAALEGAVKAARGAGLTPRGLVIINPDEGLVLLADEVYQELAYRGDRPFLAARKVVLDAGPPLSTGLEVVSFHTASKGTSGECGLRGGYFELLNFHPATVDQLYKLASINLCPNSAGQIAVSCMVNPPAPGDPSFPKWDAERRDEFESLVRRAAMVAEGFGHLPGVRCNKTEGAMYCFPRLSLPRKAVAAARAAGRAPDAFYCLRLLEASGIVTVPGCGFGQEEGTFHLRTTILPREADMAAFVAKFEAFHTAFMEEFA</sequence>
<dbReference type="SUPFAM" id="SSF53383">
    <property type="entry name" value="PLP-dependent transferases"/>
    <property type="match status" value="1"/>
</dbReference>
<dbReference type="InterPro" id="IPR015422">
    <property type="entry name" value="PyrdxlP-dep_Trfase_small"/>
</dbReference>
<comment type="caution">
    <text evidence="10">The sequence shown here is derived from an EMBL/GenBank/DDBJ whole genome shotgun (WGS) entry which is preliminary data.</text>
</comment>
<feature type="compositionally biased region" description="Basic and acidic residues" evidence="8">
    <location>
        <begin position="1"/>
        <end position="11"/>
    </location>
</feature>
<dbReference type="STRING" id="307507.A0A2V0PNX6"/>
<dbReference type="EMBL" id="BDRX01000137">
    <property type="protein sequence ID" value="GBF98865.1"/>
    <property type="molecule type" value="Genomic_DNA"/>
</dbReference>
<dbReference type="InterPro" id="IPR004839">
    <property type="entry name" value="Aminotransferase_I/II_large"/>
</dbReference>
<dbReference type="CDD" id="cd00609">
    <property type="entry name" value="AAT_like"/>
    <property type="match status" value="1"/>
</dbReference>
<dbReference type="InterPro" id="IPR045088">
    <property type="entry name" value="ALAT1/2-like"/>
</dbReference>
<keyword evidence="3" id="KW-0032">Aminotransferase</keyword>
<evidence type="ECO:0000256" key="3">
    <source>
        <dbReference type="ARBA" id="ARBA00022576"/>
    </source>
</evidence>
<dbReference type="UniPathway" id="UPA00528">
    <property type="reaction ID" value="UER00586"/>
</dbReference>
<evidence type="ECO:0000259" key="9">
    <source>
        <dbReference type="Pfam" id="PF00155"/>
    </source>
</evidence>
<organism evidence="10 11">
    <name type="scientific">Raphidocelis subcapitata</name>
    <dbReference type="NCBI Taxonomy" id="307507"/>
    <lineage>
        <taxon>Eukaryota</taxon>
        <taxon>Viridiplantae</taxon>
        <taxon>Chlorophyta</taxon>
        <taxon>core chlorophytes</taxon>
        <taxon>Chlorophyceae</taxon>
        <taxon>CS clade</taxon>
        <taxon>Sphaeropleales</taxon>
        <taxon>Selenastraceae</taxon>
        <taxon>Raphidocelis</taxon>
    </lineage>
</organism>
<feature type="compositionally biased region" description="Pro residues" evidence="8">
    <location>
        <begin position="35"/>
        <end position="47"/>
    </location>
</feature>
<evidence type="ECO:0000256" key="8">
    <source>
        <dbReference type="SAM" id="MobiDB-lite"/>
    </source>
</evidence>
<dbReference type="InParanoid" id="A0A2V0PNX6"/>
<dbReference type="PANTHER" id="PTHR11751">
    <property type="entry name" value="ALANINE AMINOTRANSFERASE"/>
    <property type="match status" value="1"/>
</dbReference>
<dbReference type="FunFam" id="3.90.1150.10:FF:000010">
    <property type="entry name" value="Alanine aminotransferase 2"/>
    <property type="match status" value="1"/>
</dbReference>
<dbReference type="Proteomes" id="UP000247498">
    <property type="component" value="Unassembled WGS sequence"/>
</dbReference>
<evidence type="ECO:0000313" key="10">
    <source>
        <dbReference type="EMBL" id="GBF98865.1"/>
    </source>
</evidence>
<feature type="compositionally biased region" description="Low complexity" evidence="8">
    <location>
        <begin position="48"/>
        <end position="82"/>
    </location>
</feature>
<comment type="subunit">
    <text evidence="2">Homodimer.</text>
</comment>
<evidence type="ECO:0000256" key="1">
    <source>
        <dbReference type="ARBA" id="ARBA00001933"/>
    </source>
</evidence>
<dbReference type="Gene3D" id="1.10.287.1970">
    <property type="match status" value="1"/>
</dbReference>
<feature type="compositionally biased region" description="Low complexity" evidence="8">
    <location>
        <begin position="14"/>
        <end position="34"/>
    </location>
</feature>
<dbReference type="GO" id="GO:0008453">
    <property type="term" value="F:alanine-glyoxylate transaminase activity"/>
    <property type="evidence" value="ECO:0007669"/>
    <property type="project" value="TreeGrafter"/>
</dbReference>
<evidence type="ECO:0000256" key="2">
    <source>
        <dbReference type="ARBA" id="ARBA00011738"/>
    </source>
</evidence>
<evidence type="ECO:0000256" key="7">
    <source>
        <dbReference type="ARBA" id="ARBA00025785"/>
    </source>
</evidence>
<dbReference type="AlphaFoldDB" id="A0A2V0PNX6"/>